<dbReference type="PROSITE" id="PS00808">
    <property type="entry name" value="ADP_GLC_PYROPHOSPH_1"/>
    <property type="match status" value="1"/>
</dbReference>
<feature type="binding site" evidence="9">
    <location>
        <begin position="175"/>
        <end position="176"/>
    </location>
    <ligand>
        <name>alpha-D-glucose 1-phosphate</name>
        <dbReference type="ChEBI" id="CHEBI:58601"/>
    </ligand>
</feature>
<dbReference type="Pfam" id="PF24894">
    <property type="entry name" value="Hexapep_GlmU"/>
    <property type="match status" value="1"/>
</dbReference>
<dbReference type="InterPro" id="IPR029044">
    <property type="entry name" value="Nucleotide-diphossugar_trans"/>
</dbReference>
<evidence type="ECO:0000256" key="7">
    <source>
        <dbReference type="ARBA" id="ARBA00023056"/>
    </source>
</evidence>
<dbReference type="GO" id="GO:0005524">
    <property type="term" value="F:ATP binding"/>
    <property type="evidence" value="ECO:0007669"/>
    <property type="project" value="UniProtKB-KW"/>
</dbReference>
<dbReference type="Pfam" id="PF00483">
    <property type="entry name" value="NTP_transferase"/>
    <property type="match status" value="1"/>
</dbReference>
<comment type="similarity">
    <text evidence="1 9">Belongs to the bacterial/plant glucose-1-phosphate adenylyltransferase family.</text>
</comment>
<name>A0A1M6D5P5_PSEXY</name>
<comment type="pathway">
    <text evidence="9">Glycan biosynthesis; glycogen biosynthesis.</text>
</comment>
<evidence type="ECO:0000256" key="3">
    <source>
        <dbReference type="ARBA" id="ARBA00022679"/>
    </source>
</evidence>
<evidence type="ECO:0000256" key="2">
    <source>
        <dbReference type="ARBA" id="ARBA00022600"/>
    </source>
</evidence>
<dbReference type="PROSITE" id="PS00809">
    <property type="entry name" value="ADP_GLC_PYROPHOSPH_2"/>
    <property type="match status" value="1"/>
</dbReference>
<keyword evidence="4 9" id="KW-0548">Nucleotidyltransferase</keyword>
<dbReference type="GO" id="GO:0008878">
    <property type="term" value="F:glucose-1-phosphate adenylyltransferase activity"/>
    <property type="evidence" value="ECO:0007669"/>
    <property type="project" value="UniProtKB-UniRule"/>
</dbReference>
<dbReference type="PANTHER" id="PTHR43523:SF2">
    <property type="entry name" value="GLUCOSE-1-PHOSPHATE ADENYLYLTRANSFERASE"/>
    <property type="match status" value="1"/>
</dbReference>
<dbReference type="UniPathway" id="UPA00164"/>
<feature type="binding site" evidence="9">
    <location>
        <position position="160"/>
    </location>
    <ligand>
        <name>alpha-D-glucose 1-phosphate</name>
        <dbReference type="ChEBI" id="CHEBI:58601"/>
    </ligand>
</feature>
<dbReference type="Gene3D" id="2.160.10.10">
    <property type="entry name" value="Hexapeptide repeat proteins"/>
    <property type="match status" value="1"/>
</dbReference>
<evidence type="ECO:0000256" key="6">
    <source>
        <dbReference type="ARBA" id="ARBA00022840"/>
    </source>
</evidence>
<proteinExistence type="inferred from homology"/>
<dbReference type="InterPro" id="IPR023049">
    <property type="entry name" value="GlgC_bac"/>
</dbReference>
<evidence type="ECO:0000256" key="8">
    <source>
        <dbReference type="ARBA" id="ARBA00023277"/>
    </source>
</evidence>
<evidence type="ECO:0000256" key="9">
    <source>
        <dbReference type="HAMAP-Rule" id="MF_00624"/>
    </source>
</evidence>
<evidence type="ECO:0000256" key="4">
    <source>
        <dbReference type="ARBA" id="ARBA00022695"/>
    </source>
</evidence>
<dbReference type="InterPro" id="IPR005835">
    <property type="entry name" value="NTP_transferase_dom"/>
</dbReference>
<feature type="binding site" evidence="9">
    <location>
        <position position="95"/>
    </location>
    <ligand>
        <name>alpha-D-glucose 1-phosphate</name>
        <dbReference type="ChEBI" id="CHEBI:58601"/>
    </ligand>
</feature>
<comment type="subunit">
    <text evidence="9">Homotetramer.</text>
</comment>
<dbReference type="STRING" id="185007.SAMN02910350_00030"/>
<feature type="binding site" evidence="9">
    <location>
        <position position="186"/>
    </location>
    <ligand>
        <name>alpha-D-glucose 1-phosphate</name>
        <dbReference type="ChEBI" id="CHEBI:58601"/>
    </ligand>
</feature>
<dbReference type="EMBL" id="FQYQ01000004">
    <property type="protein sequence ID" value="SHI68451.1"/>
    <property type="molecule type" value="Genomic_DNA"/>
</dbReference>
<keyword evidence="6 9" id="KW-0067">ATP-binding</keyword>
<dbReference type="EC" id="2.7.7.27" evidence="9"/>
<dbReference type="PANTHER" id="PTHR43523">
    <property type="entry name" value="GLUCOSE-1-PHOSPHATE ADENYLYLTRANSFERASE-RELATED"/>
    <property type="match status" value="1"/>
</dbReference>
<keyword evidence="13" id="KW-1185">Reference proteome</keyword>
<keyword evidence="3 9" id="KW-0808">Transferase</keyword>
<dbReference type="PROSITE" id="PS00810">
    <property type="entry name" value="ADP_GLC_PYROPHOSPH_3"/>
    <property type="match status" value="1"/>
</dbReference>
<evidence type="ECO:0000259" key="10">
    <source>
        <dbReference type="Pfam" id="PF00483"/>
    </source>
</evidence>
<dbReference type="InterPro" id="IPR011004">
    <property type="entry name" value="Trimer_LpxA-like_sf"/>
</dbReference>
<gene>
    <name evidence="9" type="primary">glgC</name>
    <name evidence="12" type="ORF">SAMN02745725_00859</name>
</gene>
<dbReference type="AlphaFoldDB" id="A0A1M6D5P5"/>
<sequence length="419" mass="45777">MIAMLLAGGQGSRLGVLTSDVAKPAVSFGGKYRIIDFPLSNCINSGIDTVGVLTQYQPLVLNSHIGIGIPWDLDRNNGGVTVLPPYEKSDTSEWYSGTANAIFQNLKYMESYNPEYVLILSGDHIYKMDYEAMLDFHKAKGADVTIAVIPVPIEEASRFGVVIADDDKRISEFEEKPPQPRSNLASMGIYIFSWKALKESLLALKDQSNCDFGKHVLPYLHEKGSPMYAYEFNSYWKDVGTLGSYWEANMELIDLIPEFNLYEEFWKIYTNQNIIEPQFVANSAVVEKAIVGAGAQIYGEVYNSVLGAGVVIEEGTVIRDSIIMEGVKIGKNCVIDKSIVAENTVIGDNAKIGQGEEVESKLNASVYSFGLAVIGENSIIPANVTIGKNTAIKGETSEGDYPDGQLASGGYIIKAGDRL</sequence>
<protein>
    <recommendedName>
        <fullName evidence="9">Glucose-1-phosphate adenylyltransferase</fullName>
        <ecNumber evidence="9">2.7.7.27</ecNumber>
    </recommendedName>
    <alternativeName>
        <fullName evidence="9">ADP-glucose pyrophosphorylase</fullName>
        <shortName evidence="9">ADPGlc PPase</shortName>
    </alternativeName>
    <alternativeName>
        <fullName evidence="9">ADP-glucose synthase</fullName>
    </alternativeName>
</protein>
<dbReference type="Gene3D" id="3.90.550.10">
    <property type="entry name" value="Spore Coat Polysaccharide Biosynthesis Protein SpsA, Chain A"/>
    <property type="match status" value="1"/>
</dbReference>
<feature type="domain" description="Nucleotidyl transferase" evidence="10">
    <location>
        <begin position="3"/>
        <end position="252"/>
    </location>
</feature>
<comment type="function">
    <text evidence="9">Involved in the biosynthesis of ADP-glucose, a building block required for the elongation reactions to produce glycogen. Catalyzes the reaction between ATP and alpha-D-glucose 1-phosphate (G1P) to produce pyrophosphate and ADP-Glc.</text>
</comment>
<keyword evidence="5 9" id="KW-0547">Nucleotide-binding</keyword>
<dbReference type="InterPro" id="IPR005836">
    <property type="entry name" value="ADP_Glu_pyroP_CS"/>
</dbReference>
<evidence type="ECO:0000256" key="5">
    <source>
        <dbReference type="ARBA" id="ARBA00022741"/>
    </source>
</evidence>
<evidence type="ECO:0000256" key="1">
    <source>
        <dbReference type="ARBA" id="ARBA00010443"/>
    </source>
</evidence>
<dbReference type="InterPro" id="IPR056818">
    <property type="entry name" value="GlmU/GlgC-like_hexapep"/>
</dbReference>
<reference evidence="12 13" key="1">
    <citation type="submission" date="2016-11" db="EMBL/GenBank/DDBJ databases">
        <authorList>
            <person name="Jaros S."/>
            <person name="Januszkiewicz K."/>
            <person name="Wedrychowicz H."/>
        </authorList>
    </citation>
    <scope>NUCLEOTIDE SEQUENCE [LARGE SCALE GENOMIC DNA]</scope>
    <source>
        <strain evidence="12 13">DSM 14809</strain>
    </source>
</reference>
<feature type="site" description="Could play a key role in the communication between the regulatory and the substrate sites" evidence="9">
    <location>
        <position position="55"/>
    </location>
</feature>
<evidence type="ECO:0000259" key="11">
    <source>
        <dbReference type="Pfam" id="PF24894"/>
    </source>
</evidence>
<dbReference type="HAMAP" id="MF_00624">
    <property type="entry name" value="GlgC"/>
    <property type="match status" value="1"/>
</dbReference>
<dbReference type="NCBIfam" id="NF003670">
    <property type="entry name" value="PRK05293.1"/>
    <property type="match status" value="1"/>
</dbReference>
<organism evidence="12 13">
    <name type="scientific">Pseudobutyrivibrio xylanivorans DSM 14809</name>
    <dbReference type="NCBI Taxonomy" id="1123012"/>
    <lineage>
        <taxon>Bacteria</taxon>
        <taxon>Bacillati</taxon>
        <taxon>Bacillota</taxon>
        <taxon>Clostridia</taxon>
        <taxon>Lachnospirales</taxon>
        <taxon>Lachnospiraceae</taxon>
        <taxon>Pseudobutyrivibrio</taxon>
    </lineage>
</organism>
<feature type="site" description="Could play a key role in the communication between the regulatory and the substrate sites" evidence="9">
    <location>
        <position position="94"/>
    </location>
</feature>
<keyword evidence="2 9" id="KW-0321">Glycogen metabolism</keyword>
<dbReference type="NCBIfam" id="TIGR02091">
    <property type="entry name" value="glgC"/>
    <property type="match status" value="1"/>
</dbReference>
<accession>A0A1M6D5P5</accession>
<keyword evidence="8 9" id="KW-0119">Carbohydrate metabolism</keyword>
<dbReference type="SUPFAM" id="SSF51161">
    <property type="entry name" value="Trimeric LpxA-like enzymes"/>
    <property type="match status" value="1"/>
</dbReference>
<dbReference type="CDD" id="cd04651">
    <property type="entry name" value="LbH_G1P_AT_C"/>
    <property type="match status" value="1"/>
</dbReference>
<keyword evidence="7 9" id="KW-0320">Glycogen biosynthesis</keyword>
<comment type="catalytic activity">
    <reaction evidence="9">
        <text>alpha-D-glucose 1-phosphate + ATP + H(+) = ADP-alpha-D-glucose + diphosphate</text>
        <dbReference type="Rhea" id="RHEA:12120"/>
        <dbReference type="ChEBI" id="CHEBI:15378"/>
        <dbReference type="ChEBI" id="CHEBI:30616"/>
        <dbReference type="ChEBI" id="CHEBI:33019"/>
        <dbReference type="ChEBI" id="CHEBI:57498"/>
        <dbReference type="ChEBI" id="CHEBI:58601"/>
        <dbReference type="EC" id="2.7.7.27"/>
    </reaction>
</comment>
<feature type="domain" description="Glucose-1-phosphate adenylyltransferase/Bifunctional protein GlmU-like C-terminal hexapeptide" evidence="11">
    <location>
        <begin position="284"/>
        <end position="361"/>
    </location>
</feature>
<evidence type="ECO:0000313" key="12">
    <source>
        <dbReference type="EMBL" id="SHI68451.1"/>
    </source>
</evidence>
<dbReference type="SUPFAM" id="SSF53448">
    <property type="entry name" value="Nucleotide-diphospho-sugar transferases"/>
    <property type="match status" value="1"/>
</dbReference>
<dbReference type="GO" id="GO:0005978">
    <property type="term" value="P:glycogen biosynthetic process"/>
    <property type="evidence" value="ECO:0007669"/>
    <property type="project" value="UniProtKB-UniRule"/>
</dbReference>
<dbReference type="InterPro" id="IPR011831">
    <property type="entry name" value="ADP-Glc_PPase"/>
</dbReference>
<dbReference type="CDD" id="cd02508">
    <property type="entry name" value="ADP_Glucose_PP"/>
    <property type="match status" value="1"/>
</dbReference>
<evidence type="ECO:0000313" key="13">
    <source>
        <dbReference type="Proteomes" id="UP000184185"/>
    </source>
</evidence>
<dbReference type="Proteomes" id="UP000184185">
    <property type="component" value="Unassembled WGS sequence"/>
</dbReference>